<name>A0A1B7I6S5_9ENTR</name>
<dbReference type="EMBL" id="LXEP01000003">
    <property type="protein sequence ID" value="OAT24129.1"/>
    <property type="molecule type" value="Genomic_DNA"/>
</dbReference>
<protein>
    <recommendedName>
        <fullName evidence="1">PIN domain-containing protein</fullName>
    </recommendedName>
</protein>
<sequence>MRVIFDTNVLVQALTGTKDGVSLTDPCTGEIISDPQKRAEALIEHVDSLGGAVLIPTPVLAEFLVGIDKNQHQAYINLIKSQSCFEIVSFDEIAAIECAQMPSLKELKQMMNSDTTTKVKFDRQIISIAKSTGVKEVWTHDKGVYNRCQSLGITAKSLADITPIPEQFGMDFPQESASGLH</sequence>
<dbReference type="AlphaFoldDB" id="A0A1B7I6S5"/>
<gene>
    <name evidence="2" type="ORF">M977_00421</name>
</gene>
<dbReference type="InterPro" id="IPR002716">
    <property type="entry name" value="PIN_dom"/>
</dbReference>
<organism evidence="2 3">
    <name type="scientific">Buttiauxella gaviniae ATCC 51604</name>
    <dbReference type="NCBI Taxonomy" id="1354253"/>
    <lineage>
        <taxon>Bacteria</taxon>
        <taxon>Pseudomonadati</taxon>
        <taxon>Pseudomonadota</taxon>
        <taxon>Gammaproteobacteria</taxon>
        <taxon>Enterobacterales</taxon>
        <taxon>Enterobacteriaceae</taxon>
        <taxon>Buttiauxella</taxon>
    </lineage>
</organism>
<dbReference type="Pfam" id="PF01850">
    <property type="entry name" value="PIN"/>
    <property type="match status" value="1"/>
</dbReference>
<proteinExistence type="predicted"/>
<comment type="caution">
    <text evidence="2">The sequence shown here is derived from an EMBL/GenBank/DDBJ whole genome shotgun (WGS) entry which is preliminary data.</text>
</comment>
<accession>A0A1B7I6S5</accession>
<dbReference type="PATRIC" id="fig|1354253.4.peg.430"/>
<dbReference type="InterPro" id="IPR029060">
    <property type="entry name" value="PIN-like_dom_sf"/>
</dbReference>
<dbReference type="RefSeq" id="WP_064511875.1">
    <property type="nucleotide sequence ID" value="NZ_LXEP01000003.1"/>
</dbReference>
<evidence type="ECO:0000259" key="1">
    <source>
        <dbReference type="Pfam" id="PF01850"/>
    </source>
</evidence>
<reference evidence="2 3" key="1">
    <citation type="submission" date="2016-04" db="EMBL/GenBank/DDBJ databases">
        <title>ATOL: Assembling a taxonomically balanced genome-scale reconstruction of the evolutionary history of the Enterobacteriaceae.</title>
        <authorList>
            <person name="Plunkett G.III."/>
            <person name="Neeno-Eckwall E.C."/>
            <person name="Glasner J.D."/>
            <person name="Perna N.T."/>
        </authorList>
    </citation>
    <scope>NUCLEOTIDE SEQUENCE [LARGE SCALE GENOMIC DNA]</scope>
    <source>
        <strain evidence="2 3">ATCC 51604</strain>
    </source>
</reference>
<dbReference type="Gene3D" id="3.40.50.1010">
    <property type="entry name" value="5'-nuclease"/>
    <property type="match status" value="1"/>
</dbReference>
<feature type="domain" description="PIN" evidence="1">
    <location>
        <begin position="35"/>
        <end position="145"/>
    </location>
</feature>
<evidence type="ECO:0000313" key="2">
    <source>
        <dbReference type="EMBL" id="OAT24129.1"/>
    </source>
</evidence>
<dbReference type="SUPFAM" id="SSF88723">
    <property type="entry name" value="PIN domain-like"/>
    <property type="match status" value="1"/>
</dbReference>
<dbReference type="Proteomes" id="UP000078504">
    <property type="component" value="Unassembled WGS sequence"/>
</dbReference>
<evidence type="ECO:0000313" key="3">
    <source>
        <dbReference type="Proteomes" id="UP000078504"/>
    </source>
</evidence>